<reference evidence="3 4" key="1">
    <citation type="submission" date="2019-02" db="EMBL/GenBank/DDBJ databases">
        <title>Deep-cultivation of Planctomycetes and their phenomic and genomic characterization uncovers novel biology.</title>
        <authorList>
            <person name="Wiegand S."/>
            <person name="Jogler M."/>
            <person name="Boedeker C."/>
            <person name="Pinto D."/>
            <person name="Vollmers J."/>
            <person name="Rivas-Marin E."/>
            <person name="Kohn T."/>
            <person name="Peeters S.H."/>
            <person name="Heuer A."/>
            <person name="Rast P."/>
            <person name="Oberbeckmann S."/>
            <person name="Bunk B."/>
            <person name="Jeske O."/>
            <person name="Meyerdierks A."/>
            <person name="Storesund J.E."/>
            <person name="Kallscheuer N."/>
            <person name="Luecker S."/>
            <person name="Lage O.M."/>
            <person name="Pohl T."/>
            <person name="Merkel B.J."/>
            <person name="Hornburger P."/>
            <person name="Mueller R.-W."/>
            <person name="Bruemmer F."/>
            <person name="Labrenz M."/>
            <person name="Spormann A.M."/>
            <person name="Op Den Camp H."/>
            <person name="Overmann J."/>
            <person name="Amann R."/>
            <person name="Jetten M.S.M."/>
            <person name="Mascher T."/>
            <person name="Medema M.H."/>
            <person name="Devos D.P."/>
            <person name="Kaster A.-K."/>
            <person name="Ovreas L."/>
            <person name="Rohde M."/>
            <person name="Galperin M.Y."/>
            <person name="Jogler C."/>
        </authorList>
    </citation>
    <scope>NUCLEOTIDE SEQUENCE [LARGE SCALE GENOMIC DNA]</scope>
    <source>
        <strain evidence="3 4">CA13</strain>
    </source>
</reference>
<dbReference type="RefSeq" id="WP_146395283.1">
    <property type="nucleotide sequence ID" value="NZ_SJPJ01000001.1"/>
</dbReference>
<dbReference type="InterPro" id="IPR024535">
    <property type="entry name" value="RHGA/B-epi-like_pectate_lyase"/>
</dbReference>
<dbReference type="InterPro" id="IPR011050">
    <property type="entry name" value="Pectin_lyase_fold/virulence"/>
</dbReference>
<gene>
    <name evidence="3" type="primary">cgiA_2</name>
    <name evidence="3" type="ORF">CA13_16280</name>
</gene>
<dbReference type="AlphaFoldDB" id="A0A5C5YYP5"/>
<evidence type="ECO:0000313" key="3">
    <source>
        <dbReference type="EMBL" id="TWT80215.1"/>
    </source>
</evidence>
<evidence type="ECO:0000259" key="2">
    <source>
        <dbReference type="Pfam" id="PF12708"/>
    </source>
</evidence>
<keyword evidence="4" id="KW-1185">Reference proteome</keyword>
<dbReference type="Proteomes" id="UP000315010">
    <property type="component" value="Unassembled WGS sequence"/>
</dbReference>
<dbReference type="OrthoDB" id="236349at2"/>
<feature type="signal peptide" evidence="1">
    <location>
        <begin position="1"/>
        <end position="19"/>
    </location>
</feature>
<sequence length="437" mass="48120" precursor="true">MKHLIIALAFLICCTEVHAKYRETMDPNGPMKNLHTDFGLKNDGAKSDQSDLMQKAIQAFSAAGGGRLIMPKGTYMFSGVCLASNVHLLIEKDTVIKPYWPKGGKAVVFQLTPYSESRKRRQHDDRYVENVSIRGLGGTFIIDYSNRKRVKGEGIRAVNCRMAKNFLLSDFEVKDNWTTYCAIIFTPSSSPNAKSYDVYMPVDGLVKNCHSTHSSPGYGLVQMHGGRDIHFENLSTTGGGVTFRLETGAGGEHGGIYDISAKDLYCEDGKAAVLMGPHVRQNGMVMIDGVKTKGCFNAVQMGSGFVDQKKRAEGVHVSPGSFADGSTVKNIHAIFGTNAPIATKSLARVPKEYLSQLRIDERETKSLRGPSVCAVTDRTQKSWRPVIQNVTSEGFKYNPGVVTLKEDVKGNLNQILTGMPILEEFEKHKKKLAEEDK</sequence>
<evidence type="ECO:0000313" key="4">
    <source>
        <dbReference type="Proteomes" id="UP000315010"/>
    </source>
</evidence>
<dbReference type="InterPro" id="IPR012334">
    <property type="entry name" value="Pectin_lyas_fold"/>
</dbReference>
<organism evidence="3 4">
    <name type="scientific">Novipirellula herctigrandis</name>
    <dbReference type="NCBI Taxonomy" id="2527986"/>
    <lineage>
        <taxon>Bacteria</taxon>
        <taxon>Pseudomonadati</taxon>
        <taxon>Planctomycetota</taxon>
        <taxon>Planctomycetia</taxon>
        <taxon>Pirellulales</taxon>
        <taxon>Pirellulaceae</taxon>
        <taxon>Novipirellula</taxon>
    </lineage>
</organism>
<proteinExistence type="predicted"/>
<keyword evidence="3" id="KW-0326">Glycosidase</keyword>
<dbReference type="Pfam" id="PF12708">
    <property type="entry name" value="Pect-lyase_RHGA_epim"/>
    <property type="match status" value="1"/>
</dbReference>
<dbReference type="Gene3D" id="2.160.20.10">
    <property type="entry name" value="Single-stranded right-handed beta-helix, Pectin lyase-like"/>
    <property type="match status" value="1"/>
</dbReference>
<evidence type="ECO:0000256" key="1">
    <source>
        <dbReference type="SAM" id="SignalP"/>
    </source>
</evidence>
<name>A0A5C5YYP5_9BACT</name>
<keyword evidence="1" id="KW-0732">Signal</keyword>
<dbReference type="EMBL" id="SJPJ01000001">
    <property type="protein sequence ID" value="TWT80215.1"/>
    <property type="molecule type" value="Genomic_DNA"/>
</dbReference>
<feature type="domain" description="Rhamnogalacturonase A/B/Epimerase-like pectate lyase" evidence="2">
    <location>
        <begin position="36"/>
        <end position="220"/>
    </location>
</feature>
<feature type="chain" id="PRO_5022735171" evidence="1">
    <location>
        <begin position="20"/>
        <end position="437"/>
    </location>
</feature>
<accession>A0A5C5YYP5</accession>
<dbReference type="GO" id="GO:0033952">
    <property type="term" value="F:iota-carrageenase activity"/>
    <property type="evidence" value="ECO:0007669"/>
    <property type="project" value="UniProtKB-EC"/>
</dbReference>
<keyword evidence="3" id="KW-0378">Hydrolase</keyword>
<dbReference type="EC" id="3.2.1.157" evidence="3"/>
<comment type="caution">
    <text evidence="3">The sequence shown here is derived from an EMBL/GenBank/DDBJ whole genome shotgun (WGS) entry which is preliminary data.</text>
</comment>
<protein>
    <submittedName>
        <fullName evidence="3">Iota-carrageenase</fullName>
        <ecNumber evidence="3">3.2.1.157</ecNumber>
    </submittedName>
</protein>
<dbReference type="SUPFAM" id="SSF51126">
    <property type="entry name" value="Pectin lyase-like"/>
    <property type="match status" value="1"/>
</dbReference>